<dbReference type="GO" id="GO:0006952">
    <property type="term" value="P:defense response"/>
    <property type="evidence" value="ECO:0007669"/>
    <property type="project" value="UniProtKB-KW"/>
</dbReference>
<evidence type="ECO:0000256" key="7">
    <source>
        <dbReference type="ARBA" id="ARBA00023163"/>
    </source>
</evidence>
<feature type="compositionally biased region" description="Basic and acidic residues" evidence="10">
    <location>
        <begin position="411"/>
        <end position="439"/>
    </location>
</feature>
<reference evidence="13" key="1">
    <citation type="submission" date="2023-04" db="EMBL/GenBank/DDBJ databases">
        <authorList>
            <person name="Vijverberg K."/>
            <person name="Xiong W."/>
            <person name="Schranz E."/>
        </authorList>
    </citation>
    <scope>NUCLEOTIDE SEQUENCE</scope>
</reference>
<evidence type="ECO:0000256" key="8">
    <source>
        <dbReference type="ARBA" id="ARBA00023242"/>
    </source>
</evidence>
<keyword evidence="11" id="KW-1133">Transmembrane helix</keyword>
<comment type="subcellular location">
    <subcellularLocation>
        <location evidence="1">Nucleus</location>
    </subcellularLocation>
</comment>
<dbReference type="Gene3D" id="3.30.730.10">
    <property type="entry name" value="AP2/ERF domain"/>
    <property type="match status" value="1"/>
</dbReference>
<evidence type="ECO:0000256" key="9">
    <source>
        <dbReference type="ARBA" id="ARBA00024343"/>
    </source>
</evidence>
<dbReference type="GO" id="GO:0045893">
    <property type="term" value="P:positive regulation of DNA-templated transcription"/>
    <property type="evidence" value="ECO:0007669"/>
    <property type="project" value="TreeGrafter"/>
</dbReference>
<keyword evidence="14" id="KW-1185">Reference proteome</keyword>
<dbReference type="GO" id="GO:0005634">
    <property type="term" value="C:nucleus"/>
    <property type="evidence" value="ECO:0007669"/>
    <property type="project" value="UniProtKB-SubCell"/>
</dbReference>
<feature type="transmembrane region" description="Helical" evidence="11">
    <location>
        <begin position="26"/>
        <end position="46"/>
    </location>
</feature>
<evidence type="ECO:0000256" key="6">
    <source>
        <dbReference type="ARBA" id="ARBA00023159"/>
    </source>
</evidence>
<proteinExistence type="inferred from homology"/>
<dbReference type="EMBL" id="OX465085">
    <property type="protein sequence ID" value="CAI9302632.1"/>
    <property type="molecule type" value="Genomic_DNA"/>
</dbReference>
<keyword evidence="3" id="KW-0805">Transcription regulation</keyword>
<dbReference type="AlphaFoldDB" id="A0AA36A3N1"/>
<dbReference type="PANTHER" id="PTHR31241:SF62">
    <property type="entry name" value="DEHYDRATION-RESPONSIVE ELEMENT-BINDING PROTEIN 2D"/>
    <property type="match status" value="1"/>
</dbReference>
<sequence length="477" mass="53090">MLQRKAKPCWVFPPSVAVNALAENPFSVSLSVTFLYALSCFFLSFLRLSGLGSKKLVPVLAPPSPKTATAPKNSDLELNSEIVNIQGANLKTETLRHQERIDLKLSRNHDPSVATCQNSQFPASHGSIKSWNTVKRSEVAFNLLCIFIYRNTQMVYSTQILSMESSRKRKSRSRREGPKGVAETLAKWKEYNKKIDKLDEKAKPTRKVPAKGSKKGCMKGKGGPENSRCNFRGVRQRTWGKWVAEIREPNRGSRLWLGTFGSAVEAALAYDEAARVMYGPCARLNLPNCRTMSEYYSESMVVPNGASSCDSTTTCSHSEDSKNGSGSQMVKDDCESNSNESGNPPLMTNVKQEVEDQEDGKDVKVKEEPDEIDFQNVHVDHELFDMEELLELMDQKSPGLKPDPGNQVHDQGGEVDRRSLPDWRQQELPEVGNRSKDEDGGGDYGFDFLMPGRPEDYNFTLDDLGFDLGGDLGLSAL</sequence>
<dbReference type="CDD" id="cd00018">
    <property type="entry name" value="AP2"/>
    <property type="match status" value="1"/>
</dbReference>
<evidence type="ECO:0000256" key="3">
    <source>
        <dbReference type="ARBA" id="ARBA00023015"/>
    </source>
</evidence>
<evidence type="ECO:0000256" key="4">
    <source>
        <dbReference type="ARBA" id="ARBA00023016"/>
    </source>
</evidence>
<keyword evidence="4" id="KW-0346">Stress response</keyword>
<evidence type="ECO:0000256" key="2">
    <source>
        <dbReference type="ARBA" id="ARBA00022821"/>
    </source>
</evidence>
<evidence type="ECO:0000256" key="10">
    <source>
        <dbReference type="SAM" id="MobiDB-lite"/>
    </source>
</evidence>
<evidence type="ECO:0000313" key="13">
    <source>
        <dbReference type="EMBL" id="CAI9302632.1"/>
    </source>
</evidence>
<comment type="similarity">
    <text evidence="9">Belongs to the AP2/ERF transcription factor family. ERF subfamily.</text>
</comment>
<evidence type="ECO:0000259" key="12">
    <source>
        <dbReference type="PROSITE" id="PS51032"/>
    </source>
</evidence>
<keyword evidence="6" id="KW-0010">Activator</keyword>
<feature type="region of interest" description="Disordered" evidence="10">
    <location>
        <begin position="395"/>
        <end position="449"/>
    </location>
</feature>
<dbReference type="InterPro" id="IPR036955">
    <property type="entry name" value="AP2/ERF_dom_sf"/>
</dbReference>
<organism evidence="13 14">
    <name type="scientific">Lactuca saligna</name>
    <name type="common">Willowleaf lettuce</name>
    <dbReference type="NCBI Taxonomy" id="75948"/>
    <lineage>
        <taxon>Eukaryota</taxon>
        <taxon>Viridiplantae</taxon>
        <taxon>Streptophyta</taxon>
        <taxon>Embryophyta</taxon>
        <taxon>Tracheophyta</taxon>
        <taxon>Spermatophyta</taxon>
        <taxon>Magnoliopsida</taxon>
        <taxon>eudicotyledons</taxon>
        <taxon>Gunneridae</taxon>
        <taxon>Pentapetalae</taxon>
        <taxon>asterids</taxon>
        <taxon>campanulids</taxon>
        <taxon>Asterales</taxon>
        <taxon>Asteraceae</taxon>
        <taxon>Cichorioideae</taxon>
        <taxon>Cichorieae</taxon>
        <taxon>Lactucinae</taxon>
        <taxon>Lactuca</taxon>
    </lineage>
</organism>
<name>A0AA36A3N1_LACSI</name>
<feature type="compositionally biased region" description="Low complexity" evidence="10">
    <location>
        <begin position="307"/>
        <end position="316"/>
    </location>
</feature>
<dbReference type="PRINTS" id="PR00367">
    <property type="entry name" value="ETHRSPELEMNT"/>
</dbReference>
<dbReference type="PROSITE" id="PS51032">
    <property type="entry name" value="AP2_ERF"/>
    <property type="match status" value="1"/>
</dbReference>
<dbReference type="SMART" id="SM00380">
    <property type="entry name" value="AP2"/>
    <property type="match status" value="1"/>
</dbReference>
<evidence type="ECO:0000256" key="11">
    <source>
        <dbReference type="SAM" id="Phobius"/>
    </source>
</evidence>
<dbReference type="SUPFAM" id="SSF54171">
    <property type="entry name" value="DNA-binding domain"/>
    <property type="match status" value="1"/>
</dbReference>
<dbReference type="GO" id="GO:0000976">
    <property type="term" value="F:transcription cis-regulatory region binding"/>
    <property type="evidence" value="ECO:0007669"/>
    <property type="project" value="TreeGrafter"/>
</dbReference>
<keyword evidence="5" id="KW-0238">DNA-binding</keyword>
<feature type="region of interest" description="Disordered" evidence="10">
    <location>
        <begin position="201"/>
        <end position="224"/>
    </location>
</feature>
<keyword evidence="11" id="KW-0812">Transmembrane</keyword>
<feature type="region of interest" description="Disordered" evidence="10">
    <location>
        <begin position="307"/>
        <end position="368"/>
    </location>
</feature>
<keyword evidence="2" id="KW-0611">Plant defense</keyword>
<protein>
    <recommendedName>
        <fullName evidence="12">AP2/ERF domain-containing protein</fullName>
    </recommendedName>
</protein>
<dbReference type="GO" id="GO:0003700">
    <property type="term" value="F:DNA-binding transcription factor activity"/>
    <property type="evidence" value="ECO:0007669"/>
    <property type="project" value="InterPro"/>
</dbReference>
<keyword evidence="11" id="KW-0472">Membrane</keyword>
<keyword evidence="7" id="KW-0804">Transcription</keyword>
<feature type="domain" description="AP2/ERF" evidence="12">
    <location>
        <begin position="230"/>
        <end position="287"/>
    </location>
</feature>
<evidence type="ECO:0000313" key="14">
    <source>
        <dbReference type="Proteomes" id="UP001177003"/>
    </source>
</evidence>
<feature type="compositionally biased region" description="Basic residues" evidence="10">
    <location>
        <begin position="204"/>
        <end position="218"/>
    </location>
</feature>
<dbReference type="InterPro" id="IPR001471">
    <property type="entry name" value="AP2/ERF_dom"/>
</dbReference>
<dbReference type="Pfam" id="PF00847">
    <property type="entry name" value="AP2"/>
    <property type="match status" value="1"/>
</dbReference>
<evidence type="ECO:0000256" key="1">
    <source>
        <dbReference type="ARBA" id="ARBA00004123"/>
    </source>
</evidence>
<dbReference type="Proteomes" id="UP001177003">
    <property type="component" value="Chromosome 9"/>
</dbReference>
<dbReference type="PANTHER" id="PTHR31241">
    <property type="entry name" value="DEHYDRATION-RESPONSIVE ELEMENT-BINDING PROTEIN 2C"/>
    <property type="match status" value="1"/>
</dbReference>
<dbReference type="FunFam" id="3.30.730.10:FF:000001">
    <property type="entry name" value="Ethylene-responsive transcription factor 2"/>
    <property type="match status" value="1"/>
</dbReference>
<evidence type="ECO:0000256" key="5">
    <source>
        <dbReference type="ARBA" id="ARBA00023125"/>
    </source>
</evidence>
<dbReference type="InterPro" id="IPR016177">
    <property type="entry name" value="DNA-bd_dom_sf"/>
</dbReference>
<accession>A0AA36A3N1</accession>
<keyword evidence="8" id="KW-0539">Nucleus</keyword>
<gene>
    <name evidence="13" type="ORF">LSALG_LOCUS41111</name>
</gene>